<name>A0A1S1U891_9BURK</name>
<gene>
    <name evidence="1" type="ORF">AKG95_17910</name>
</gene>
<reference evidence="1 2" key="1">
    <citation type="submission" date="2015-06" db="EMBL/GenBank/DDBJ databases">
        <title>Draft genome sequencing of a biphenyl-degrading bacterium, Janthinobacterium lividum MEG1.</title>
        <authorList>
            <person name="Shimodaira J."/>
            <person name="Hatta T."/>
        </authorList>
    </citation>
    <scope>NUCLEOTIDE SEQUENCE [LARGE SCALE GENOMIC DNA]</scope>
    <source>
        <strain evidence="1 2">MEG1</strain>
    </source>
</reference>
<organism evidence="1 2">
    <name type="scientific">Janthinobacterium lividum</name>
    <dbReference type="NCBI Taxonomy" id="29581"/>
    <lineage>
        <taxon>Bacteria</taxon>
        <taxon>Pseudomonadati</taxon>
        <taxon>Pseudomonadota</taxon>
        <taxon>Betaproteobacteria</taxon>
        <taxon>Burkholderiales</taxon>
        <taxon>Oxalobacteraceae</taxon>
        <taxon>Janthinobacterium</taxon>
    </lineage>
</organism>
<dbReference type="InterPro" id="IPR014915">
    <property type="entry name" value="Phage_TLS_TfmB"/>
</dbReference>
<dbReference type="RefSeq" id="WP_071078141.1">
    <property type="nucleotide sequence ID" value="NZ_LFKP01000008.1"/>
</dbReference>
<evidence type="ECO:0008006" key="3">
    <source>
        <dbReference type="Google" id="ProtNLM"/>
    </source>
</evidence>
<dbReference type="Proteomes" id="UP000179840">
    <property type="component" value="Unassembled WGS sequence"/>
</dbReference>
<dbReference type="EMBL" id="LFKP01000008">
    <property type="protein sequence ID" value="OHV96592.1"/>
    <property type="molecule type" value="Genomic_DNA"/>
</dbReference>
<comment type="caution">
    <text evidence="1">The sequence shown here is derived from an EMBL/GenBank/DDBJ whole genome shotgun (WGS) entry which is preliminary data.</text>
</comment>
<protein>
    <recommendedName>
        <fullName evidence="3">DUF1799 domain-containing protein</fullName>
    </recommendedName>
</protein>
<dbReference type="Pfam" id="PF08809">
    <property type="entry name" value="DUF1799"/>
    <property type="match status" value="1"/>
</dbReference>
<dbReference type="AlphaFoldDB" id="A0A1S1U891"/>
<sequence>MTLDDVATEPVDVWPENVQAFHLFGFLSTQWRTSMSAPSGLDYGVLFHKMDRMSLSTDEYADLELQIQIMEEAALRAIHASK</sequence>
<evidence type="ECO:0000313" key="2">
    <source>
        <dbReference type="Proteomes" id="UP000179840"/>
    </source>
</evidence>
<proteinExistence type="predicted"/>
<accession>A0A1S1U891</accession>
<evidence type="ECO:0000313" key="1">
    <source>
        <dbReference type="EMBL" id="OHV96592.1"/>
    </source>
</evidence>